<proteinExistence type="predicted"/>
<evidence type="ECO:0008006" key="3">
    <source>
        <dbReference type="Google" id="ProtNLM"/>
    </source>
</evidence>
<sequence length="148" mass="16216">MSFSLDLTKFIEKAKANTELVVQKVAIDMLSAVVDRSPVGNAELWLDPSAGEGYIGGRFRGNWQVSFNVAATGALDRIDPQGSSIKQAGVTFIQAYTSEIGSIWMMNNVPYAQRLEYGHSSQAPNGMVRLTVTEFQIFVNKAVQELPD</sequence>
<comment type="caution">
    <text evidence="1">The sequence shown here is derived from an EMBL/GenBank/DDBJ whole genome shotgun (WGS) entry which is preliminary data.</text>
</comment>
<organism evidence="1 2">
    <name type="scientific">Pseudomonas cavernicola</name>
    <dbReference type="NCBI Taxonomy" id="2320866"/>
    <lineage>
        <taxon>Bacteria</taxon>
        <taxon>Pseudomonadati</taxon>
        <taxon>Pseudomonadota</taxon>
        <taxon>Gammaproteobacteria</taxon>
        <taxon>Pseudomonadales</taxon>
        <taxon>Pseudomonadaceae</taxon>
        <taxon>Pseudomonas</taxon>
    </lineage>
</organism>
<name>A0A418XEH1_9PSED</name>
<dbReference type="RefSeq" id="WP_119955048.1">
    <property type="nucleotide sequence ID" value="NZ_QYUR01000003.1"/>
</dbReference>
<evidence type="ECO:0000313" key="2">
    <source>
        <dbReference type="Proteomes" id="UP000284021"/>
    </source>
</evidence>
<protein>
    <recommendedName>
        <fullName evidence="3">HK97 gp10 family phage protein</fullName>
    </recommendedName>
</protein>
<dbReference type="Proteomes" id="UP000284021">
    <property type="component" value="Unassembled WGS sequence"/>
</dbReference>
<keyword evidence="2" id="KW-1185">Reference proteome</keyword>
<accession>A0A418XEH1</accession>
<dbReference type="EMBL" id="QYUR01000003">
    <property type="protein sequence ID" value="RJG10916.1"/>
    <property type="molecule type" value="Genomic_DNA"/>
</dbReference>
<reference evidence="1 2" key="1">
    <citation type="submission" date="2018-09" db="EMBL/GenBank/DDBJ databases">
        <authorList>
            <person name="Zhu H."/>
        </authorList>
    </citation>
    <scope>NUCLEOTIDE SEQUENCE [LARGE SCALE GENOMIC DNA]</scope>
    <source>
        <strain evidence="1 2">K1S02-6</strain>
    </source>
</reference>
<dbReference type="AlphaFoldDB" id="A0A418XEH1"/>
<gene>
    <name evidence="1" type="ORF">D3879_14645</name>
</gene>
<dbReference type="OrthoDB" id="6650149at2"/>
<evidence type="ECO:0000313" key="1">
    <source>
        <dbReference type="EMBL" id="RJG10916.1"/>
    </source>
</evidence>